<keyword evidence="1 3" id="KW-0547">Nucleotide-binding</keyword>
<dbReference type="Gene3D" id="1.10.555.10">
    <property type="entry name" value="Rho GTPase activation protein"/>
    <property type="match status" value="1"/>
</dbReference>
<dbReference type="Gene3D" id="1.10.510.10">
    <property type="entry name" value="Transferase(Phosphotransferase) domain 1"/>
    <property type="match status" value="1"/>
</dbReference>
<dbReference type="Pfam" id="PF07714">
    <property type="entry name" value="PK_Tyr_Ser-Thr"/>
    <property type="match status" value="1"/>
</dbReference>
<accession>A0A2P6MT95</accession>
<evidence type="ECO:0000313" key="9">
    <source>
        <dbReference type="Proteomes" id="UP000241769"/>
    </source>
</evidence>
<comment type="caution">
    <text evidence="8">The sequence shown here is derived from an EMBL/GenBank/DDBJ whole genome shotgun (WGS) entry which is preliminary data.</text>
</comment>
<evidence type="ECO:0000313" key="8">
    <source>
        <dbReference type="EMBL" id="PRP74916.1"/>
    </source>
</evidence>
<dbReference type="EMBL" id="MDYQ01000429">
    <property type="protein sequence ID" value="PRP74916.1"/>
    <property type="molecule type" value="Genomic_DNA"/>
</dbReference>
<keyword evidence="8" id="KW-0808">Transferase</keyword>
<feature type="binding site" evidence="3">
    <location>
        <position position="1836"/>
    </location>
    <ligand>
        <name>ATP</name>
        <dbReference type="ChEBI" id="CHEBI:30616"/>
    </ligand>
</feature>
<feature type="region of interest" description="Disordered" evidence="4">
    <location>
        <begin position="335"/>
        <end position="413"/>
    </location>
</feature>
<feature type="region of interest" description="Disordered" evidence="4">
    <location>
        <begin position="425"/>
        <end position="469"/>
    </location>
</feature>
<organism evidence="8 9">
    <name type="scientific">Planoprotostelium fungivorum</name>
    <dbReference type="NCBI Taxonomy" id="1890364"/>
    <lineage>
        <taxon>Eukaryota</taxon>
        <taxon>Amoebozoa</taxon>
        <taxon>Evosea</taxon>
        <taxon>Variosea</taxon>
        <taxon>Cavosteliida</taxon>
        <taxon>Cavosteliaceae</taxon>
        <taxon>Planoprotostelium</taxon>
    </lineage>
</organism>
<sequence>EECDQWVNVLNENIFYSNHEAFHMRQHLQQTQYGVLHAVTNAIGSSFNTGMNAIGTSFNAIGQGLNALGSGITGVLNQGPNGSPRPEKYPSESSIVLPVVEEKKEMTTFSPPPSRRSKQGSIDSEKDVNTVYVRRASKARLTVEGLLYSCKVQPLPYFGVPLDVIVEREGSEVPALVELAIKYITDKALKEEGILRLSGSLAEVNAIRSQIERDGIINFHGQDPHVVANVLKAFLRELPEPLIPTEINSGIIAILNYGEGAEVLAEMKNIFELLSPTSMKLLKRLIDFMMLVAAQSDLNKMNTSNLMIVMTPALKIAPGIFSIPMSNYDYFFGSNQSPPNTPSPPPSTAPSTTTENTTETKAAVVHDVHPSESARRRQRDFIGNRRGLKPRAPSKMKMDLKVVPSTPGEKEDVTKLKQSAIMEQELQEEEAEEDQKAIEEGGMSDSELMNEGGEEEKKKEEEKREGDKANIPLGIVAAPELNLEMYAQGQESCASPYSQTEIKAQGARADRMLLKSSGVRLGTKTSQLILYLSEGTYLINDTFNYVGSNTKDLVIVGVGPSTIIIGGSNFSINNVTRISTAVGDENSLFYLHDTSLSLSNIHFTGTHSCTLYIYCPEFCIVEGSQLYSNSSITSFNKAEIFTDYHVNVTLSQVYGTQNGTFFRATSAGDITITDSSSYNNDNMNSRYGAILLSRCEYGIFTIQSCNFSGSNFAAISFEGGNAHGAPIAAIISNSNFESMWGGFNGVIYINDPLAFSATIRNSHFHNINKSSVDGVNQYSCIICYFGQRSNLLIENSTFTNNTANDAIVSSFINPNTESIRYYPNATYRNLIIKDNHSPFVTETIVFASTLMENVSITFPSDLKTVQCGALNVTQTLYNFTADLRLTNVDIENGKTDAWCVDGTYRDVTAQNVTMAVGDQGRFLNVVRTASISSLHLSGSVLVQGKVVTVVMENLYMRNLTSLGDGGAISLTASSVVDQLIIRGVTAVNCTAQSGGFISLSHNGNFTEISNVTAETCGATSGGVIDLQMSLHDAFIHNVSVRNSHANYGGFLTMEPSSIITGTFSMNDIRVASTSSKSHGGVMYVQGYTSELNLTDIHVTNIRTGGMGGMYLSSFTGRTLNVNRVNVSSSSAGSGAAFVVDGSWSTIAMRNCGMLNLSVNGQGGAISVSSTTDNFQFSDSNFDLCTSAMQGGVLSLSTAAVVEDIQISDVTVSRGQGLFGGGSALYISAPNIKMYIRQSNVTNGKADDSGAIYVEYAAHVDISELISSNNTANSYGGMLFSLGSPYVSLRNCNFSNDRATVYGGSIFITPRSIYNATVVLQNNVFRGNSAMVRGGAIYVSEDSVVYGQAQDNQVEISMENCTFIDNTAETMGGAMYVHSSTFYAAGGKFANNSAIYGGGVYSENIQDLSFYGTIFQENSASYSGASIYLSEGNATSLSNCTFYGETAPNGASLYTTGGTLHLNTLGNMWTRNQATHGSVVEIHGNCRLTMSRDVITENSGNYGVFSLMKDSSFCLNVNDILAGNNFALYNGSVFTLSGISMDEVNISGSTFRGNSATNGGALYVAYAGSHGMNLRNNLFQSSSASLLGGAVYVEDIIFSVYNDTYLMNHASFGGAIMTRESVTRRRQSVHGDHVQDTSFVQNTADYGGAMNVLGRFNLLHVTLRDNVASASGGGIYLQQASRLDVRSSSFDGKDDAFLSDGSTLTTDASIPTSCIPGFRSHTSSNVSVVSSLTPPTDNTTSCIPAVVEIAQPVNDKRPLTYGLIAGGCVVILIALILIFAFLVTRRARRRRYMAAEMERLNVSDLMLEDIAFEEILGTGAFGEVYKGKWHETVVALKGLKNVSMAGREQYKTEEGKWREEIVLLKRMNHPNVVRLLGVTTNDSSLFMVLEYVENGALDSYLRARQRSLNDNDLIAMVVLLIYSVPSQSVGIIHRDLAARNILVDKSMNLKISDFGMSREDTHYEASSKLLPYRWAAPEMIHHQISSYERRYSLLEDVRRSLIAHWLTFTVPYFELSSNLDVIHFVVEQRQKLSRPFRCWEYETKDRPNFKEIHSSMKNMYNELSGSYIDVPQVEVVITKKSPLLQGSPKSPKDKVRESIYNFPPNLKHWPQSQAIPKALVQKDCSDNQYQCE</sequence>
<protein>
    <submittedName>
        <fullName evidence="8">TXK tyrosine kinase</fullName>
    </submittedName>
</protein>
<evidence type="ECO:0000256" key="5">
    <source>
        <dbReference type="SAM" id="Phobius"/>
    </source>
</evidence>
<feature type="compositionally biased region" description="Basic and acidic residues" evidence="4">
    <location>
        <begin position="455"/>
        <end position="468"/>
    </location>
</feature>
<evidence type="ECO:0000259" key="7">
    <source>
        <dbReference type="PROSITE" id="PS50238"/>
    </source>
</evidence>
<dbReference type="PROSITE" id="PS00109">
    <property type="entry name" value="PROTEIN_KINASE_TYR"/>
    <property type="match status" value="1"/>
</dbReference>
<dbReference type="PROSITE" id="PS50011">
    <property type="entry name" value="PROTEIN_KINASE_DOM"/>
    <property type="match status" value="1"/>
</dbReference>
<dbReference type="InterPro" id="IPR006626">
    <property type="entry name" value="PbH1"/>
</dbReference>
<dbReference type="InterPro" id="IPR011009">
    <property type="entry name" value="Kinase-like_dom_sf"/>
</dbReference>
<feature type="compositionally biased region" description="Pro residues" evidence="4">
    <location>
        <begin position="339"/>
        <end position="348"/>
    </location>
</feature>
<dbReference type="InParanoid" id="A0A2P6MT95"/>
<dbReference type="InterPro" id="IPR011050">
    <property type="entry name" value="Pectin_lyase_fold/virulence"/>
</dbReference>
<feature type="transmembrane region" description="Helical" evidence="5">
    <location>
        <begin position="1758"/>
        <end position="1782"/>
    </location>
</feature>
<keyword evidence="8" id="KW-0418">Kinase</keyword>
<feature type="compositionally biased region" description="Basic and acidic residues" evidence="4">
    <location>
        <begin position="364"/>
        <end position="383"/>
    </location>
</feature>
<dbReference type="InterPro" id="IPR000198">
    <property type="entry name" value="RhoGAP_dom"/>
</dbReference>
<keyword evidence="9" id="KW-1185">Reference proteome</keyword>
<dbReference type="PROSITE" id="PS00107">
    <property type="entry name" value="PROTEIN_KINASE_ATP"/>
    <property type="match status" value="1"/>
</dbReference>
<name>A0A2P6MT95_9EUKA</name>
<dbReference type="Proteomes" id="UP000241769">
    <property type="component" value="Unassembled WGS sequence"/>
</dbReference>
<dbReference type="InterPro" id="IPR001245">
    <property type="entry name" value="Ser-Thr/Tyr_kinase_cat_dom"/>
</dbReference>
<dbReference type="InterPro" id="IPR017441">
    <property type="entry name" value="Protein_kinase_ATP_BS"/>
</dbReference>
<dbReference type="STRING" id="1890364.A0A2P6MT95"/>
<dbReference type="PANTHER" id="PTHR24418">
    <property type="entry name" value="TYROSINE-PROTEIN KINASE"/>
    <property type="match status" value="1"/>
</dbReference>
<dbReference type="InterPro" id="IPR000719">
    <property type="entry name" value="Prot_kinase_dom"/>
</dbReference>
<keyword evidence="2 3" id="KW-0067">ATP-binding</keyword>
<evidence type="ECO:0000256" key="3">
    <source>
        <dbReference type="PROSITE-ProRule" id="PRU10141"/>
    </source>
</evidence>
<dbReference type="SMART" id="SM00324">
    <property type="entry name" value="RhoGAP"/>
    <property type="match status" value="1"/>
</dbReference>
<dbReference type="InterPro" id="IPR020635">
    <property type="entry name" value="Tyr_kinase_cat_dom"/>
</dbReference>
<dbReference type="GO" id="GO:0004713">
    <property type="term" value="F:protein tyrosine kinase activity"/>
    <property type="evidence" value="ECO:0007669"/>
    <property type="project" value="InterPro"/>
</dbReference>
<feature type="non-terminal residue" evidence="8">
    <location>
        <position position="1"/>
    </location>
</feature>
<keyword evidence="5" id="KW-0812">Transmembrane</keyword>
<keyword evidence="5" id="KW-1133">Transmembrane helix</keyword>
<keyword evidence="5" id="KW-0472">Membrane</keyword>
<dbReference type="SMART" id="SM00219">
    <property type="entry name" value="TyrKc"/>
    <property type="match status" value="1"/>
</dbReference>
<dbReference type="InterPro" id="IPR050198">
    <property type="entry name" value="Non-receptor_tyrosine_kinases"/>
</dbReference>
<dbReference type="InterPro" id="IPR008266">
    <property type="entry name" value="Tyr_kinase_AS"/>
</dbReference>
<dbReference type="SMART" id="SM00710">
    <property type="entry name" value="PbH1"/>
    <property type="match status" value="15"/>
</dbReference>
<feature type="region of interest" description="Disordered" evidence="4">
    <location>
        <begin position="105"/>
        <end position="124"/>
    </location>
</feature>
<feature type="domain" description="Rho-GAP" evidence="7">
    <location>
        <begin position="160"/>
        <end position="365"/>
    </location>
</feature>
<evidence type="ECO:0000256" key="4">
    <source>
        <dbReference type="SAM" id="MobiDB-lite"/>
    </source>
</evidence>
<dbReference type="InterPro" id="IPR008936">
    <property type="entry name" value="Rho_GTPase_activation_prot"/>
</dbReference>
<proteinExistence type="predicted"/>
<dbReference type="SUPFAM" id="SSF56112">
    <property type="entry name" value="Protein kinase-like (PK-like)"/>
    <property type="match status" value="1"/>
</dbReference>
<gene>
    <name evidence="8" type="ORF">PROFUN_16052</name>
</gene>
<feature type="domain" description="Protein kinase" evidence="6">
    <location>
        <begin position="1809"/>
        <end position="2055"/>
    </location>
</feature>
<evidence type="ECO:0000259" key="6">
    <source>
        <dbReference type="PROSITE" id="PS50011"/>
    </source>
</evidence>
<evidence type="ECO:0000256" key="2">
    <source>
        <dbReference type="ARBA" id="ARBA00022840"/>
    </source>
</evidence>
<dbReference type="GO" id="GO:0007165">
    <property type="term" value="P:signal transduction"/>
    <property type="evidence" value="ECO:0007669"/>
    <property type="project" value="InterPro"/>
</dbReference>
<dbReference type="OrthoDB" id="19848at2759"/>
<feature type="compositionally biased region" description="Low complexity" evidence="4">
    <location>
        <begin position="349"/>
        <end position="360"/>
    </location>
</feature>
<evidence type="ECO:0000256" key="1">
    <source>
        <dbReference type="ARBA" id="ARBA00022741"/>
    </source>
</evidence>
<dbReference type="PROSITE" id="PS50238">
    <property type="entry name" value="RHOGAP"/>
    <property type="match status" value="1"/>
</dbReference>
<dbReference type="CDD" id="cd00159">
    <property type="entry name" value="RhoGAP"/>
    <property type="match status" value="1"/>
</dbReference>
<dbReference type="SUPFAM" id="SSF51126">
    <property type="entry name" value="Pectin lyase-like"/>
    <property type="match status" value="5"/>
</dbReference>
<reference evidence="8 9" key="1">
    <citation type="journal article" date="2018" name="Genome Biol. Evol.">
        <title>Multiple Roots of Fruiting Body Formation in Amoebozoa.</title>
        <authorList>
            <person name="Hillmann F."/>
            <person name="Forbes G."/>
            <person name="Novohradska S."/>
            <person name="Ferling I."/>
            <person name="Riege K."/>
            <person name="Groth M."/>
            <person name="Westermann M."/>
            <person name="Marz M."/>
            <person name="Spaller T."/>
            <person name="Winckler T."/>
            <person name="Schaap P."/>
            <person name="Glockner G."/>
        </authorList>
    </citation>
    <scope>NUCLEOTIDE SEQUENCE [LARGE SCALE GENOMIC DNA]</scope>
    <source>
        <strain evidence="8 9">Jena</strain>
    </source>
</reference>
<dbReference type="GO" id="GO:0005524">
    <property type="term" value="F:ATP binding"/>
    <property type="evidence" value="ECO:0007669"/>
    <property type="project" value="UniProtKB-UniRule"/>
</dbReference>
<dbReference type="Pfam" id="PF00620">
    <property type="entry name" value="RhoGAP"/>
    <property type="match status" value="1"/>
</dbReference>
<dbReference type="SUPFAM" id="SSF48350">
    <property type="entry name" value="GTPase activation domain, GAP"/>
    <property type="match status" value="1"/>
</dbReference>